<evidence type="ECO:0008006" key="5">
    <source>
        <dbReference type="Google" id="ProtNLM"/>
    </source>
</evidence>
<feature type="chain" id="PRO_5039585297" description="SurA-like protein" evidence="2">
    <location>
        <begin position="19"/>
        <end position="186"/>
    </location>
</feature>
<gene>
    <name evidence="3" type="ORF">EDC24_1711</name>
</gene>
<dbReference type="InterPro" id="IPR027304">
    <property type="entry name" value="Trigger_fact/SurA_dom_sf"/>
</dbReference>
<feature type="coiled-coil region" evidence="1">
    <location>
        <begin position="149"/>
        <end position="176"/>
    </location>
</feature>
<proteinExistence type="predicted"/>
<protein>
    <recommendedName>
        <fullName evidence="5">SurA-like protein</fullName>
    </recommendedName>
</protein>
<feature type="signal peptide" evidence="2">
    <location>
        <begin position="1"/>
        <end position="18"/>
    </location>
</feature>
<dbReference type="Proteomes" id="UP000276443">
    <property type="component" value="Unassembled WGS sequence"/>
</dbReference>
<keyword evidence="2" id="KW-0732">Signal</keyword>
<dbReference type="PROSITE" id="PS51257">
    <property type="entry name" value="PROKAR_LIPOPROTEIN"/>
    <property type="match status" value="1"/>
</dbReference>
<accession>A0A3N5B704</accession>
<evidence type="ECO:0000256" key="1">
    <source>
        <dbReference type="SAM" id="Coils"/>
    </source>
</evidence>
<name>A0A3N5B704_9BACI</name>
<dbReference type="OrthoDB" id="2438315at2"/>
<evidence type="ECO:0000313" key="3">
    <source>
        <dbReference type="EMBL" id="RPF53214.1"/>
    </source>
</evidence>
<evidence type="ECO:0000256" key="2">
    <source>
        <dbReference type="SAM" id="SignalP"/>
    </source>
</evidence>
<dbReference type="EMBL" id="RKRF01000009">
    <property type="protein sequence ID" value="RPF53214.1"/>
    <property type="molecule type" value="Genomic_DNA"/>
</dbReference>
<dbReference type="SUPFAM" id="SSF109998">
    <property type="entry name" value="Triger factor/SurA peptide-binding domain-like"/>
    <property type="match status" value="1"/>
</dbReference>
<keyword evidence="4" id="KW-1185">Reference proteome</keyword>
<evidence type="ECO:0000313" key="4">
    <source>
        <dbReference type="Proteomes" id="UP000276443"/>
    </source>
</evidence>
<sequence>MYKSICFMILISISFVVGCSDSTNYDHDDVVAVVRGEEITVGYIRFFSEVKDEDLPEAVDYYVRETLVIQEAKDMGIDVSEGAEEAVEFFGQYPSEDVDTERGKEIRSFADDQAEKFGMEPEEFHEEYTRRSYERSEYQNQFFKEHLGEPETEKEAKEMDEKAEQLINELLKKHEDEIEIIIKKSQ</sequence>
<reference evidence="3 4" key="1">
    <citation type="submission" date="2018-11" db="EMBL/GenBank/DDBJ databases">
        <title>Genomic Encyclopedia of Type Strains, Phase IV (KMG-IV): sequencing the most valuable type-strain genomes for metagenomic binning, comparative biology and taxonomic classification.</title>
        <authorList>
            <person name="Goeker M."/>
        </authorList>
    </citation>
    <scope>NUCLEOTIDE SEQUENCE [LARGE SCALE GENOMIC DNA]</scope>
    <source>
        <strain evidence="3 4">DSM 18090</strain>
    </source>
</reference>
<comment type="caution">
    <text evidence="3">The sequence shown here is derived from an EMBL/GenBank/DDBJ whole genome shotgun (WGS) entry which is preliminary data.</text>
</comment>
<keyword evidence="1" id="KW-0175">Coiled coil</keyword>
<dbReference type="AlphaFoldDB" id="A0A3N5B704"/>
<organism evidence="3 4">
    <name type="scientific">Aquisalibacillus elongatus</name>
    <dbReference type="NCBI Taxonomy" id="485577"/>
    <lineage>
        <taxon>Bacteria</taxon>
        <taxon>Bacillati</taxon>
        <taxon>Bacillota</taxon>
        <taxon>Bacilli</taxon>
        <taxon>Bacillales</taxon>
        <taxon>Bacillaceae</taxon>
        <taxon>Aquisalibacillus</taxon>
    </lineage>
</organism>